<evidence type="ECO:0000256" key="8">
    <source>
        <dbReference type="RuleBase" id="RU000675"/>
    </source>
</evidence>
<evidence type="ECO:0000259" key="11">
    <source>
        <dbReference type="SMART" id="SM01029"/>
    </source>
</evidence>
<dbReference type="SUPFAM" id="SSF51011">
    <property type="entry name" value="Glycosyl hydrolase domain"/>
    <property type="match status" value="1"/>
</dbReference>
<dbReference type="Pfam" id="PF01301">
    <property type="entry name" value="Glyco_hydro_35"/>
    <property type="match status" value="1"/>
</dbReference>
<dbReference type="OrthoDB" id="1657402at2759"/>
<evidence type="ECO:0000313" key="13">
    <source>
        <dbReference type="Proteomes" id="UP000297245"/>
    </source>
</evidence>
<keyword evidence="13" id="KW-1185">Reference proteome</keyword>
<sequence>MLPFLLLCLWFFVILSVKAATPIGLRDLAVHLGATLSQRAPFINNTGLTDQVGWDKYSFFIRGKRVFIQSGEFHGFRLPSQPLWKDIMQKAKAAGLNSISIYTHWSMINPKAGFVDLEGVNALQPLFDAAKEAGIWIIARPGPYINSETTAGGVPGHVLTLPGDTPWNLYNGILRSNETNYHNAWQDYINTIVPVIAENQITKGGPVIMVQLENEYYNGPGQNEYVEQLKDAFRRLGIVVPTMHNDAGMFRNLINIPDIYGFDQYPLTFDCTDPTRWRDISTQFRSYHESAFPEIPLMIPEYQGGAFQKRGIQTNEMCREMTNPNSQRVLNYQMWASGSTAMNFYMFFGGTNWGQIPYPGEYTHIRSLDFAASIFESRELSDKYYELKLQSMFLRSFHDLRMTDLIGEDNTTVPGVLLTHLKNPETGAEFHFARHTSISNWYRSSFSLDIIEFNQTIAGLQVPHVLPGRDSIITTVNLAFGTRSKLVYSTASLFSDLSVDGKDVLVAYAFNDTTYEIALDFTSKPQVKVSGSIQPDVLFDQSSSRLVLSFNTAPGLTAVTMTDHGKETLLLIADYLAAKRLWMPSIVGPGMDHSEYVDITATTPLLVSGPYLVRNATIEGKTLSLWGDLETDTTMTVFASSHVDEVKWNGQTLSLSPTEWGALSAQLTGPRVSVDLPDLGSLDWRFADSLPEISPSFDDSSLTPADHTNTTNKFPPYYGKPWILYADDYGYHAGNLLWRGTFEHSENTSAPTAVNVSISGGTNFAASVWLNEHYLGPSFRPRGITNNESFPVSEDMLLDGTNFVTVLQDHMGHNLAGEIVCCTPGGRQRDLQQPKGLQGYFLVGRDETEQFTGWKVAGNFRGEDFPDHTRKILNEGKVFAYFRAGWHLPGFDDSQWEKKTPMEGLDEPGVGWFRTTFDLNIPEGFDVPLKFVFSSDQGHYRAQLYVNGWMMGKRVANVGPQTSYVVQEGILNYRGQNTLAVSLWSLEGNPEDLKIPSLELVQNGVYSGGVGAAEVDHPTWQELRGSA</sequence>
<comment type="catalytic activity">
    <reaction evidence="1 8">
        <text>Hydrolysis of terminal non-reducing beta-D-galactose residues in beta-D-galactosides.</text>
        <dbReference type="EC" id="3.2.1.23"/>
    </reaction>
</comment>
<keyword evidence="7 8" id="KW-0326">Glycosidase</keyword>
<dbReference type="InterPro" id="IPR037110">
    <property type="entry name" value="Betagal_dom2_sf"/>
</dbReference>
<dbReference type="InterPro" id="IPR018954">
    <property type="entry name" value="Betagal_dom2"/>
</dbReference>
<dbReference type="GO" id="GO:0004565">
    <property type="term" value="F:beta-galactosidase activity"/>
    <property type="evidence" value="ECO:0007669"/>
    <property type="project" value="UniProtKB-EC"/>
</dbReference>
<dbReference type="Proteomes" id="UP000297245">
    <property type="component" value="Unassembled WGS sequence"/>
</dbReference>
<dbReference type="InterPro" id="IPR025300">
    <property type="entry name" value="BetaGal_jelly_roll_dom"/>
</dbReference>
<evidence type="ECO:0000256" key="10">
    <source>
        <dbReference type="SAM" id="SignalP"/>
    </source>
</evidence>
<dbReference type="EC" id="3.2.1.23" evidence="3 8"/>
<dbReference type="Gene3D" id="3.20.20.80">
    <property type="entry name" value="Glycosidases"/>
    <property type="match status" value="1"/>
</dbReference>
<evidence type="ECO:0000313" key="12">
    <source>
        <dbReference type="EMBL" id="THU87859.1"/>
    </source>
</evidence>
<name>A0A4S8LFV8_DENBC</name>
<dbReference type="InterPro" id="IPR031330">
    <property type="entry name" value="Gly_Hdrlase_35_cat"/>
</dbReference>
<dbReference type="Gene3D" id="2.60.390.10">
    <property type="entry name" value="Beta-galactosidase, domain 3"/>
    <property type="match status" value="1"/>
</dbReference>
<evidence type="ECO:0000256" key="2">
    <source>
        <dbReference type="ARBA" id="ARBA00009809"/>
    </source>
</evidence>
<evidence type="ECO:0000256" key="7">
    <source>
        <dbReference type="ARBA" id="ARBA00023295"/>
    </source>
</evidence>
<dbReference type="Gene3D" id="2.60.120.260">
    <property type="entry name" value="Galactose-binding domain-like"/>
    <property type="match status" value="2"/>
</dbReference>
<accession>A0A4S8LFV8</accession>
<evidence type="ECO:0000256" key="1">
    <source>
        <dbReference type="ARBA" id="ARBA00001412"/>
    </source>
</evidence>
<dbReference type="PROSITE" id="PS01182">
    <property type="entry name" value="GLYCOSYL_HYDROL_F35"/>
    <property type="match status" value="1"/>
</dbReference>
<dbReference type="GO" id="GO:0005975">
    <property type="term" value="P:carbohydrate metabolic process"/>
    <property type="evidence" value="ECO:0007669"/>
    <property type="project" value="InterPro"/>
</dbReference>
<reference evidence="12 13" key="1">
    <citation type="journal article" date="2019" name="Nat. Ecol. Evol.">
        <title>Megaphylogeny resolves global patterns of mushroom evolution.</title>
        <authorList>
            <person name="Varga T."/>
            <person name="Krizsan K."/>
            <person name="Foldi C."/>
            <person name="Dima B."/>
            <person name="Sanchez-Garcia M."/>
            <person name="Sanchez-Ramirez S."/>
            <person name="Szollosi G.J."/>
            <person name="Szarkandi J.G."/>
            <person name="Papp V."/>
            <person name="Albert L."/>
            <person name="Andreopoulos W."/>
            <person name="Angelini C."/>
            <person name="Antonin V."/>
            <person name="Barry K.W."/>
            <person name="Bougher N.L."/>
            <person name="Buchanan P."/>
            <person name="Buyck B."/>
            <person name="Bense V."/>
            <person name="Catcheside P."/>
            <person name="Chovatia M."/>
            <person name="Cooper J."/>
            <person name="Damon W."/>
            <person name="Desjardin D."/>
            <person name="Finy P."/>
            <person name="Geml J."/>
            <person name="Haridas S."/>
            <person name="Hughes K."/>
            <person name="Justo A."/>
            <person name="Karasinski D."/>
            <person name="Kautmanova I."/>
            <person name="Kiss B."/>
            <person name="Kocsube S."/>
            <person name="Kotiranta H."/>
            <person name="LaButti K.M."/>
            <person name="Lechner B.E."/>
            <person name="Liimatainen K."/>
            <person name="Lipzen A."/>
            <person name="Lukacs Z."/>
            <person name="Mihaltcheva S."/>
            <person name="Morgado L.N."/>
            <person name="Niskanen T."/>
            <person name="Noordeloos M.E."/>
            <person name="Ohm R.A."/>
            <person name="Ortiz-Santana B."/>
            <person name="Ovrebo C."/>
            <person name="Racz N."/>
            <person name="Riley R."/>
            <person name="Savchenko A."/>
            <person name="Shiryaev A."/>
            <person name="Soop K."/>
            <person name="Spirin V."/>
            <person name="Szebenyi C."/>
            <person name="Tomsovsky M."/>
            <person name="Tulloss R.E."/>
            <person name="Uehling J."/>
            <person name="Grigoriev I.V."/>
            <person name="Vagvolgyi C."/>
            <person name="Papp T."/>
            <person name="Martin F.M."/>
            <person name="Miettinen O."/>
            <person name="Hibbett D.S."/>
            <person name="Nagy L.G."/>
        </authorList>
    </citation>
    <scope>NUCLEOTIDE SEQUENCE [LARGE SCALE GENOMIC DNA]</scope>
    <source>
        <strain evidence="12 13">CBS 962.96</strain>
    </source>
</reference>
<dbReference type="Pfam" id="PF13364">
    <property type="entry name" value="BetaGal_ABD2"/>
    <property type="match status" value="2"/>
</dbReference>
<keyword evidence="6" id="KW-0325">Glycoprotein</keyword>
<keyword evidence="5 8" id="KW-0378">Hydrolase</keyword>
<dbReference type="SUPFAM" id="SSF117100">
    <property type="entry name" value="Beta-galactosidase LacA, domain 3"/>
    <property type="match status" value="1"/>
</dbReference>
<dbReference type="Pfam" id="PF13363">
    <property type="entry name" value="BetaGal_dom3"/>
    <property type="match status" value="1"/>
</dbReference>
<evidence type="ECO:0000256" key="9">
    <source>
        <dbReference type="RuleBase" id="RU003679"/>
    </source>
</evidence>
<dbReference type="PRINTS" id="PR00742">
    <property type="entry name" value="GLHYDRLASE35"/>
</dbReference>
<dbReference type="AlphaFoldDB" id="A0A4S8LFV8"/>
<evidence type="ECO:0000256" key="3">
    <source>
        <dbReference type="ARBA" id="ARBA00012756"/>
    </source>
</evidence>
<dbReference type="SUPFAM" id="SSF51445">
    <property type="entry name" value="(Trans)glycosidases"/>
    <property type="match status" value="1"/>
</dbReference>
<dbReference type="SMART" id="SM01029">
    <property type="entry name" value="BetaGal_dom2"/>
    <property type="match status" value="1"/>
</dbReference>
<dbReference type="InterPro" id="IPR019801">
    <property type="entry name" value="Glyco_hydro_35_CS"/>
</dbReference>
<dbReference type="InterPro" id="IPR025972">
    <property type="entry name" value="BetaGal_dom3"/>
</dbReference>
<comment type="similarity">
    <text evidence="2 9">Belongs to the glycosyl hydrolase 35 family.</text>
</comment>
<dbReference type="SUPFAM" id="SSF49785">
    <property type="entry name" value="Galactose-binding domain-like"/>
    <property type="match status" value="2"/>
</dbReference>
<dbReference type="InterPro" id="IPR036833">
    <property type="entry name" value="BetaGal_dom3_sf"/>
</dbReference>
<dbReference type="Gene3D" id="2.102.20.10">
    <property type="entry name" value="Beta-galactosidase, domain 2"/>
    <property type="match status" value="1"/>
</dbReference>
<dbReference type="InterPro" id="IPR001944">
    <property type="entry name" value="Glycoside_Hdrlase_35"/>
</dbReference>
<feature type="chain" id="PRO_5020764344" description="Beta-galactosidase" evidence="10">
    <location>
        <begin position="20"/>
        <end position="1027"/>
    </location>
</feature>
<evidence type="ECO:0000256" key="4">
    <source>
        <dbReference type="ARBA" id="ARBA00022729"/>
    </source>
</evidence>
<gene>
    <name evidence="12" type="ORF">K435DRAFT_680963</name>
</gene>
<dbReference type="PANTHER" id="PTHR23421">
    <property type="entry name" value="BETA-GALACTOSIDASE RELATED"/>
    <property type="match status" value="1"/>
</dbReference>
<proteinExistence type="inferred from homology"/>
<dbReference type="Pfam" id="PF10435">
    <property type="entry name" value="BetaGal_dom2"/>
    <property type="match status" value="1"/>
</dbReference>
<protein>
    <recommendedName>
        <fullName evidence="3 8">Beta-galactosidase</fullName>
        <ecNumber evidence="3 8">3.2.1.23</ecNumber>
    </recommendedName>
</protein>
<organism evidence="12 13">
    <name type="scientific">Dendrothele bispora (strain CBS 962.96)</name>
    <dbReference type="NCBI Taxonomy" id="1314807"/>
    <lineage>
        <taxon>Eukaryota</taxon>
        <taxon>Fungi</taxon>
        <taxon>Dikarya</taxon>
        <taxon>Basidiomycota</taxon>
        <taxon>Agaricomycotina</taxon>
        <taxon>Agaricomycetes</taxon>
        <taxon>Agaricomycetidae</taxon>
        <taxon>Agaricales</taxon>
        <taxon>Agaricales incertae sedis</taxon>
        <taxon>Dendrothele</taxon>
    </lineage>
</organism>
<dbReference type="EMBL" id="ML179432">
    <property type="protein sequence ID" value="THU87859.1"/>
    <property type="molecule type" value="Genomic_DNA"/>
</dbReference>
<dbReference type="InterPro" id="IPR017853">
    <property type="entry name" value="GH"/>
</dbReference>
<evidence type="ECO:0000256" key="6">
    <source>
        <dbReference type="ARBA" id="ARBA00023180"/>
    </source>
</evidence>
<feature type="domain" description="Beta-galactosidase" evidence="11">
    <location>
        <begin position="399"/>
        <end position="581"/>
    </location>
</feature>
<evidence type="ECO:0000256" key="5">
    <source>
        <dbReference type="ARBA" id="ARBA00022801"/>
    </source>
</evidence>
<dbReference type="InterPro" id="IPR008979">
    <property type="entry name" value="Galactose-bd-like_sf"/>
</dbReference>
<keyword evidence="4 10" id="KW-0732">Signal</keyword>
<feature type="signal peptide" evidence="10">
    <location>
        <begin position="1"/>
        <end position="19"/>
    </location>
</feature>